<protein>
    <submittedName>
        <fullName evidence="1">Uncharacterized protein</fullName>
    </submittedName>
</protein>
<evidence type="ECO:0000313" key="1">
    <source>
        <dbReference type="EMBL" id="GFS28287.1"/>
    </source>
</evidence>
<sequence>MASAFEARSGGSHNHDVAEFLQSVNDNIVFHQIPVRNSHYAHFTQSFKSRAPVIGADVIRADFKRELLTFEEHVEAALKKDLLPVVRDCMQLEAEFIQPSNKTNLR</sequence>
<dbReference type="Proteomes" id="UP000887013">
    <property type="component" value="Unassembled WGS sequence"/>
</dbReference>
<name>A0A8X6M7K1_NEPPI</name>
<dbReference type="AlphaFoldDB" id="A0A8X6M7K1"/>
<keyword evidence="2" id="KW-1185">Reference proteome</keyword>
<organism evidence="1 2">
    <name type="scientific">Nephila pilipes</name>
    <name type="common">Giant wood spider</name>
    <name type="synonym">Nephila maculata</name>
    <dbReference type="NCBI Taxonomy" id="299642"/>
    <lineage>
        <taxon>Eukaryota</taxon>
        <taxon>Metazoa</taxon>
        <taxon>Ecdysozoa</taxon>
        <taxon>Arthropoda</taxon>
        <taxon>Chelicerata</taxon>
        <taxon>Arachnida</taxon>
        <taxon>Araneae</taxon>
        <taxon>Araneomorphae</taxon>
        <taxon>Entelegynae</taxon>
        <taxon>Araneoidea</taxon>
        <taxon>Nephilidae</taxon>
        <taxon>Nephila</taxon>
    </lineage>
</organism>
<reference evidence="1" key="1">
    <citation type="submission" date="2020-08" db="EMBL/GenBank/DDBJ databases">
        <title>Multicomponent nature underlies the extraordinary mechanical properties of spider dragline silk.</title>
        <authorList>
            <person name="Kono N."/>
            <person name="Nakamura H."/>
            <person name="Mori M."/>
            <person name="Yoshida Y."/>
            <person name="Ohtoshi R."/>
            <person name="Malay A.D."/>
            <person name="Moran D.A.P."/>
            <person name="Tomita M."/>
            <person name="Numata K."/>
            <person name="Arakawa K."/>
        </authorList>
    </citation>
    <scope>NUCLEOTIDE SEQUENCE</scope>
</reference>
<accession>A0A8X6M7K1</accession>
<gene>
    <name evidence="1" type="ORF">NPIL_182241</name>
</gene>
<comment type="caution">
    <text evidence="1">The sequence shown here is derived from an EMBL/GenBank/DDBJ whole genome shotgun (WGS) entry which is preliminary data.</text>
</comment>
<proteinExistence type="predicted"/>
<evidence type="ECO:0000313" key="2">
    <source>
        <dbReference type="Proteomes" id="UP000887013"/>
    </source>
</evidence>
<dbReference type="EMBL" id="BMAW01041403">
    <property type="protein sequence ID" value="GFS28287.1"/>
    <property type="molecule type" value="Genomic_DNA"/>
</dbReference>